<gene>
    <name evidence="1" type="ORF">Sradi_0702400</name>
</gene>
<evidence type="ECO:0000313" key="1">
    <source>
        <dbReference type="EMBL" id="KAL0430764.1"/>
    </source>
</evidence>
<sequence length="87" mass="9374">MRPCRKASKHVGLTVRDHCEMLAYQMDHGLKMRSYSGEAHRMATAWAWADDARVSVGHETGVAGVCGAPNAEAGEDALAIEGCIGRF</sequence>
<comment type="caution">
    <text evidence="1">The sequence shown here is derived from an EMBL/GenBank/DDBJ whole genome shotgun (WGS) entry which is preliminary data.</text>
</comment>
<dbReference type="AlphaFoldDB" id="A0AAW2VLX8"/>
<dbReference type="EMBL" id="JACGWJ010000003">
    <property type="protein sequence ID" value="KAL0430764.1"/>
    <property type="molecule type" value="Genomic_DNA"/>
</dbReference>
<accession>A0AAW2VLX8</accession>
<organism evidence="1">
    <name type="scientific">Sesamum radiatum</name>
    <name type="common">Black benniseed</name>
    <dbReference type="NCBI Taxonomy" id="300843"/>
    <lineage>
        <taxon>Eukaryota</taxon>
        <taxon>Viridiplantae</taxon>
        <taxon>Streptophyta</taxon>
        <taxon>Embryophyta</taxon>
        <taxon>Tracheophyta</taxon>
        <taxon>Spermatophyta</taxon>
        <taxon>Magnoliopsida</taxon>
        <taxon>eudicotyledons</taxon>
        <taxon>Gunneridae</taxon>
        <taxon>Pentapetalae</taxon>
        <taxon>asterids</taxon>
        <taxon>lamiids</taxon>
        <taxon>Lamiales</taxon>
        <taxon>Pedaliaceae</taxon>
        <taxon>Sesamum</taxon>
    </lineage>
</organism>
<proteinExistence type="predicted"/>
<reference evidence="1" key="2">
    <citation type="journal article" date="2024" name="Plant">
        <title>Genomic evolution and insights into agronomic trait innovations of Sesamum species.</title>
        <authorList>
            <person name="Miao H."/>
            <person name="Wang L."/>
            <person name="Qu L."/>
            <person name="Liu H."/>
            <person name="Sun Y."/>
            <person name="Le M."/>
            <person name="Wang Q."/>
            <person name="Wei S."/>
            <person name="Zheng Y."/>
            <person name="Lin W."/>
            <person name="Duan Y."/>
            <person name="Cao H."/>
            <person name="Xiong S."/>
            <person name="Wang X."/>
            <person name="Wei L."/>
            <person name="Li C."/>
            <person name="Ma Q."/>
            <person name="Ju M."/>
            <person name="Zhao R."/>
            <person name="Li G."/>
            <person name="Mu C."/>
            <person name="Tian Q."/>
            <person name="Mei H."/>
            <person name="Zhang T."/>
            <person name="Gao T."/>
            <person name="Zhang H."/>
        </authorList>
    </citation>
    <scope>NUCLEOTIDE SEQUENCE</scope>
    <source>
        <strain evidence="1">G02</strain>
    </source>
</reference>
<reference evidence="1" key="1">
    <citation type="submission" date="2020-06" db="EMBL/GenBank/DDBJ databases">
        <authorList>
            <person name="Li T."/>
            <person name="Hu X."/>
            <person name="Zhang T."/>
            <person name="Song X."/>
            <person name="Zhang H."/>
            <person name="Dai N."/>
            <person name="Sheng W."/>
            <person name="Hou X."/>
            <person name="Wei L."/>
        </authorList>
    </citation>
    <scope>NUCLEOTIDE SEQUENCE</scope>
    <source>
        <strain evidence="1">G02</strain>
        <tissue evidence="1">Leaf</tissue>
    </source>
</reference>
<protein>
    <submittedName>
        <fullName evidence="1">Uncharacterized protein</fullName>
    </submittedName>
</protein>
<name>A0AAW2VLX8_SESRA</name>